<keyword evidence="2" id="KW-1185">Reference proteome</keyword>
<organism evidence="1 2">
    <name type="scientific">Bacillus songklensis</name>
    <dbReference type="NCBI Taxonomy" id="1069116"/>
    <lineage>
        <taxon>Bacteria</taxon>
        <taxon>Bacillati</taxon>
        <taxon>Bacillota</taxon>
        <taxon>Bacilli</taxon>
        <taxon>Bacillales</taxon>
        <taxon>Bacillaceae</taxon>
        <taxon>Bacillus</taxon>
    </lineage>
</organism>
<accession>A0ABV8B9E5</accession>
<reference evidence="2" key="1">
    <citation type="journal article" date="2019" name="Int. J. Syst. Evol. Microbiol.">
        <title>The Global Catalogue of Microorganisms (GCM) 10K type strain sequencing project: providing services to taxonomists for standard genome sequencing and annotation.</title>
        <authorList>
            <consortium name="The Broad Institute Genomics Platform"/>
            <consortium name="The Broad Institute Genome Sequencing Center for Infectious Disease"/>
            <person name="Wu L."/>
            <person name="Ma J."/>
        </authorList>
    </citation>
    <scope>NUCLEOTIDE SEQUENCE [LARGE SCALE GENOMIC DNA]</scope>
    <source>
        <strain evidence="2">CCUG 61889</strain>
    </source>
</reference>
<comment type="caution">
    <text evidence="1">The sequence shown here is derived from an EMBL/GenBank/DDBJ whole genome shotgun (WGS) entry which is preliminary data.</text>
</comment>
<name>A0ABV8B9E5_9BACI</name>
<evidence type="ECO:0000313" key="2">
    <source>
        <dbReference type="Proteomes" id="UP001595752"/>
    </source>
</evidence>
<evidence type="ECO:0000313" key="1">
    <source>
        <dbReference type="EMBL" id="MFC3885949.1"/>
    </source>
</evidence>
<dbReference type="EMBL" id="JBHRZT010000072">
    <property type="protein sequence ID" value="MFC3885949.1"/>
    <property type="molecule type" value="Genomic_DNA"/>
</dbReference>
<dbReference type="RefSeq" id="WP_377918698.1">
    <property type="nucleotide sequence ID" value="NZ_JBHRZT010000072.1"/>
</dbReference>
<gene>
    <name evidence="1" type="ORF">ACFOU2_21720</name>
</gene>
<proteinExistence type="predicted"/>
<dbReference type="NCBIfam" id="TIGR02669">
    <property type="entry name" value="SpoIID_LytB"/>
    <property type="match status" value="1"/>
</dbReference>
<sequence>MRHNCIGISNWSKRNRKNTSSHRVTSIEIGGKKFEGKDVRDILGLNSTDFTFERKGEQVMVTTRGYGHGVGMSQYGANGMAKEGKNYRDIVNYYYRDIEIDHVDSLQDIEQLIVKNNIGSIK</sequence>
<protein>
    <submittedName>
        <fullName evidence="1">SpoIID/LytB domain-containing protein</fullName>
    </submittedName>
</protein>
<dbReference type="InterPro" id="IPR013486">
    <property type="entry name" value="SpoIID/LytB"/>
</dbReference>
<dbReference type="Proteomes" id="UP001595752">
    <property type="component" value="Unassembled WGS sequence"/>
</dbReference>